<proteinExistence type="predicted"/>
<dbReference type="AlphaFoldDB" id="A0AAD2D6J2"/>
<reference evidence="1" key="1">
    <citation type="submission" date="2023-07" db="EMBL/GenBank/DDBJ databases">
        <authorList>
            <consortium name="AG Swart"/>
            <person name="Singh M."/>
            <person name="Singh A."/>
            <person name="Seah K."/>
            <person name="Emmerich C."/>
        </authorList>
    </citation>
    <scope>NUCLEOTIDE SEQUENCE</scope>
    <source>
        <strain evidence="1">DP1</strain>
    </source>
</reference>
<evidence type="ECO:0000313" key="1">
    <source>
        <dbReference type="EMBL" id="CAI2381456.1"/>
    </source>
</evidence>
<keyword evidence="2" id="KW-1185">Reference proteome</keyword>
<dbReference type="Proteomes" id="UP001295684">
    <property type="component" value="Unassembled WGS sequence"/>
</dbReference>
<sequence>MFERKMKNLPAESIKFIPPQTPTVGIIKTHSSSLLRSWASSGYVIDCVCRRFDPKKFCFLVLEYLEKSIIKFTKSLIHFNNFCNISGLIQC</sequence>
<accession>A0AAD2D6J2</accession>
<name>A0AAD2D6J2_EUPCR</name>
<evidence type="ECO:0000313" key="2">
    <source>
        <dbReference type="Proteomes" id="UP001295684"/>
    </source>
</evidence>
<comment type="caution">
    <text evidence="1">The sequence shown here is derived from an EMBL/GenBank/DDBJ whole genome shotgun (WGS) entry which is preliminary data.</text>
</comment>
<protein>
    <submittedName>
        <fullName evidence="1">Uncharacterized protein</fullName>
    </submittedName>
</protein>
<dbReference type="EMBL" id="CAMPGE010023524">
    <property type="protein sequence ID" value="CAI2381456.1"/>
    <property type="molecule type" value="Genomic_DNA"/>
</dbReference>
<organism evidence="1 2">
    <name type="scientific">Euplotes crassus</name>
    <dbReference type="NCBI Taxonomy" id="5936"/>
    <lineage>
        <taxon>Eukaryota</taxon>
        <taxon>Sar</taxon>
        <taxon>Alveolata</taxon>
        <taxon>Ciliophora</taxon>
        <taxon>Intramacronucleata</taxon>
        <taxon>Spirotrichea</taxon>
        <taxon>Hypotrichia</taxon>
        <taxon>Euplotida</taxon>
        <taxon>Euplotidae</taxon>
        <taxon>Moneuplotes</taxon>
    </lineage>
</organism>
<gene>
    <name evidence="1" type="ORF">ECRASSUSDP1_LOCUS22912</name>
</gene>